<dbReference type="GO" id="GO:0032436">
    <property type="term" value="P:positive regulation of proteasomal ubiquitin-dependent protein catabolic process"/>
    <property type="evidence" value="ECO:0007669"/>
    <property type="project" value="TreeGrafter"/>
</dbReference>
<sequence length="170" mass="19339">MPARVTEVKCKRCRKALFTEEATPLLTAHGEIRTGPMHARCGTGAPEYCLYISLDNMPDWIREAVDKDHWIKGKLHCPYCHSRLGSFDLVNQTKCDCGEFLPPPIRIVHCKVDRLSDTGSNLPFLPLPRAHYDRHRENLVRPIRLIAIDRANNPVELRNTVQNGIAGHRP</sequence>
<dbReference type="GO" id="GO:0042428">
    <property type="term" value="P:serotonin metabolic process"/>
    <property type="evidence" value="ECO:0007669"/>
    <property type="project" value="TreeGrafter"/>
</dbReference>
<dbReference type="PANTHER" id="PTHR46717">
    <property type="entry name" value="E3 UBIQUITIN-PROTEIN LIGASE RNF180"/>
    <property type="match status" value="1"/>
</dbReference>
<dbReference type="Proteomes" id="UP000694920">
    <property type="component" value="Unplaced"/>
</dbReference>
<name>A0AAJ7BTR6_CEPCN</name>
<proteinExistence type="predicted"/>
<dbReference type="GeneID" id="107267025"/>
<gene>
    <name evidence="2" type="primary">LOC107267025</name>
</gene>
<reference evidence="2" key="1">
    <citation type="submission" date="2025-08" db="UniProtKB">
        <authorList>
            <consortium name="RefSeq"/>
        </authorList>
    </citation>
    <scope>IDENTIFICATION</scope>
</reference>
<dbReference type="GO" id="GO:0000209">
    <property type="term" value="P:protein polyubiquitination"/>
    <property type="evidence" value="ECO:0007669"/>
    <property type="project" value="InterPro"/>
</dbReference>
<accession>A0AAJ7BTR6</accession>
<dbReference type="InterPro" id="IPR033263">
    <property type="entry name" value="RNF180"/>
</dbReference>
<organism evidence="1 2">
    <name type="scientific">Cephus cinctus</name>
    <name type="common">Wheat stem sawfly</name>
    <dbReference type="NCBI Taxonomy" id="211228"/>
    <lineage>
        <taxon>Eukaryota</taxon>
        <taxon>Metazoa</taxon>
        <taxon>Ecdysozoa</taxon>
        <taxon>Arthropoda</taxon>
        <taxon>Hexapoda</taxon>
        <taxon>Insecta</taxon>
        <taxon>Pterygota</taxon>
        <taxon>Neoptera</taxon>
        <taxon>Endopterygota</taxon>
        <taxon>Hymenoptera</taxon>
        <taxon>Cephoidea</taxon>
        <taxon>Cephidae</taxon>
        <taxon>Cephus</taxon>
    </lineage>
</organism>
<dbReference type="GO" id="GO:0061630">
    <property type="term" value="F:ubiquitin protein ligase activity"/>
    <property type="evidence" value="ECO:0007669"/>
    <property type="project" value="InterPro"/>
</dbReference>
<dbReference type="RefSeq" id="XP_015593707.1">
    <property type="nucleotide sequence ID" value="XM_015738221.2"/>
</dbReference>
<keyword evidence="1" id="KW-1185">Reference proteome</keyword>
<evidence type="ECO:0000313" key="2">
    <source>
        <dbReference type="RefSeq" id="XP_015593707.1"/>
    </source>
</evidence>
<dbReference type="GO" id="GO:0005789">
    <property type="term" value="C:endoplasmic reticulum membrane"/>
    <property type="evidence" value="ECO:0007669"/>
    <property type="project" value="TreeGrafter"/>
</dbReference>
<dbReference type="PANTHER" id="PTHR46717:SF1">
    <property type="entry name" value="E3 UBIQUITIN-PROTEIN LIGASE RNF180"/>
    <property type="match status" value="1"/>
</dbReference>
<dbReference type="GO" id="GO:0031624">
    <property type="term" value="F:ubiquitin conjugating enzyme binding"/>
    <property type="evidence" value="ECO:0007669"/>
    <property type="project" value="TreeGrafter"/>
</dbReference>
<protein>
    <submittedName>
        <fullName evidence="2">E3 ubiquitin-protein ligase RNF180</fullName>
    </submittedName>
</protein>
<evidence type="ECO:0000313" key="1">
    <source>
        <dbReference type="Proteomes" id="UP000694920"/>
    </source>
</evidence>
<dbReference type="KEGG" id="ccin:107267025"/>
<dbReference type="AlphaFoldDB" id="A0AAJ7BTR6"/>
<dbReference type="GO" id="GO:0042415">
    <property type="term" value="P:norepinephrine metabolic process"/>
    <property type="evidence" value="ECO:0007669"/>
    <property type="project" value="TreeGrafter"/>
</dbReference>